<reference evidence="1 2" key="1">
    <citation type="submission" date="2019-12" db="EMBL/GenBank/DDBJ databases">
        <authorList>
            <person name="Alioto T."/>
            <person name="Alioto T."/>
            <person name="Gomez Garrido J."/>
        </authorList>
    </citation>
    <scope>NUCLEOTIDE SEQUENCE [LARGE SCALE GENOMIC DNA]</scope>
</reference>
<name>A0A8S0S3X7_OLEEU</name>
<protein>
    <submittedName>
        <fullName evidence="1">Uncharacterized protein</fullName>
    </submittedName>
</protein>
<keyword evidence="2" id="KW-1185">Reference proteome</keyword>
<dbReference type="Proteomes" id="UP000594638">
    <property type="component" value="Unassembled WGS sequence"/>
</dbReference>
<gene>
    <name evidence="1" type="ORF">OLEA9_A018626</name>
</gene>
<accession>A0A8S0S3X7</accession>
<evidence type="ECO:0000313" key="1">
    <source>
        <dbReference type="EMBL" id="CAA2986871.1"/>
    </source>
</evidence>
<dbReference type="EMBL" id="CACTIH010003890">
    <property type="protein sequence ID" value="CAA2986871.1"/>
    <property type="molecule type" value="Genomic_DNA"/>
</dbReference>
<dbReference type="AlphaFoldDB" id="A0A8S0S3X7"/>
<comment type="caution">
    <text evidence="1">The sequence shown here is derived from an EMBL/GenBank/DDBJ whole genome shotgun (WGS) entry which is preliminary data.</text>
</comment>
<sequence length="152" mass="17022">MSLGLPKLRVASKWTITAVDGTATIHTAKRVPVAMRLIEPRQRLNLEKLRRVASKWTITAVDGTATIHTAKRVPVAMTLIEPRQRLNLEKLRVLIASPRNPNQSTANIGHTVINFLLVSGDTTLNIVKASKRLLYVFCVFQAIRHLLPWCVN</sequence>
<dbReference type="Gramene" id="OE9A018626T3">
    <property type="protein sequence ID" value="OE9A018626C3"/>
    <property type="gene ID" value="OE9A018626"/>
</dbReference>
<organism evidence="1 2">
    <name type="scientific">Olea europaea subsp. europaea</name>
    <dbReference type="NCBI Taxonomy" id="158383"/>
    <lineage>
        <taxon>Eukaryota</taxon>
        <taxon>Viridiplantae</taxon>
        <taxon>Streptophyta</taxon>
        <taxon>Embryophyta</taxon>
        <taxon>Tracheophyta</taxon>
        <taxon>Spermatophyta</taxon>
        <taxon>Magnoliopsida</taxon>
        <taxon>eudicotyledons</taxon>
        <taxon>Gunneridae</taxon>
        <taxon>Pentapetalae</taxon>
        <taxon>asterids</taxon>
        <taxon>lamiids</taxon>
        <taxon>Lamiales</taxon>
        <taxon>Oleaceae</taxon>
        <taxon>Oleeae</taxon>
        <taxon>Olea</taxon>
    </lineage>
</organism>
<evidence type="ECO:0000313" key="2">
    <source>
        <dbReference type="Proteomes" id="UP000594638"/>
    </source>
</evidence>
<proteinExistence type="predicted"/>